<feature type="compositionally biased region" description="Polar residues" evidence="1">
    <location>
        <begin position="56"/>
        <end position="71"/>
    </location>
</feature>
<protein>
    <submittedName>
        <fullName evidence="2">Uncharacterized protein</fullName>
    </submittedName>
</protein>
<evidence type="ECO:0000313" key="2">
    <source>
        <dbReference type="EMBL" id="MQL75171.1"/>
    </source>
</evidence>
<organism evidence="2 3">
    <name type="scientific">Colocasia esculenta</name>
    <name type="common">Wild taro</name>
    <name type="synonym">Arum esculentum</name>
    <dbReference type="NCBI Taxonomy" id="4460"/>
    <lineage>
        <taxon>Eukaryota</taxon>
        <taxon>Viridiplantae</taxon>
        <taxon>Streptophyta</taxon>
        <taxon>Embryophyta</taxon>
        <taxon>Tracheophyta</taxon>
        <taxon>Spermatophyta</taxon>
        <taxon>Magnoliopsida</taxon>
        <taxon>Liliopsida</taxon>
        <taxon>Araceae</taxon>
        <taxon>Aroideae</taxon>
        <taxon>Colocasieae</taxon>
        <taxon>Colocasia</taxon>
    </lineage>
</organism>
<proteinExistence type="predicted"/>
<dbReference type="Proteomes" id="UP000652761">
    <property type="component" value="Unassembled WGS sequence"/>
</dbReference>
<accession>A0A843TVA3</accession>
<name>A0A843TVA3_COLES</name>
<gene>
    <name evidence="2" type="ORF">Taro_007538</name>
</gene>
<keyword evidence="3" id="KW-1185">Reference proteome</keyword>
<dbReference type="EMBL" id="NMUH01000239">
    <property type="protein sequence ID" value="MQL75171.1"/>
    <property type="molecule type" value="Genomic_DNA"/>
</dbReference>
<dbReference type="AlphaFoldDB" id="A0A843TVA3"/>
<evidence type="ECO:0000256" key="1">
    <source>
        <dbReference type="SAM" id="MobiDB-lite"/>
    </source>
</evidence>
<sequence>MVRGRHVTFSGGRGEGSGRRFTFFSTPPPPAGGPTTSAPLPPTAVPMTSAPLPSATGLTTSASPSQMASGSTPPPLEPVHADDETSHHEGEGNYSETMRIVWINEGYEQTFLCKSVSTHPSMVSTHQHRFKGNMCKNVEIVSTHVKSVLTRVEPTQVDTLSEQVDTRPSSQNSQFEELGQQVDTLKSSVSTLPPGQVDTLRKLFILKVDGCHVSS</sequence>
<evidence type="ECO:0000313" key="3">
    <source>
        <dbReference type="Proteomes" id="UP000652761"/>
    </source>
</evidence>
<reference evidence="2" key="1">
    <citation type="submission" date="2017-07" db="EMBL/GenBank/DDBJ databases">
        <title>Taro Niue Genome Assembly and Annotation.</title>
        <authorList>
            <person name="Atibalentja N."/>
            <person name="Keating K."/>
            <person name="Fields C.J."/>
        </authorList>
    </citation>
    <scope>NUCLEOTIDE SEQUENCE</scope>
    <source>
        <strain evidence="2">Niue_2</strain>
        <tissue evidence="2">Leaf</tissue>
    </source>
</reference>
<feature type="region of interest" description="Disordered" evidence="1">
    <location>
        <begin position="1"/>
        <end position="93"/>
    </location>
</feature>
<feature type="compositionally biased region" description="Basic and acidic residues" evidence="1">
    <location>
        <begin position="79"/>
        <end position="91"/>
    </location>
</feature>
<comment type="caution">
    <text evidence="2">The sequence shown here is derived from an EMBL/GenBank/DDBJ whole genome shotgun (WGS) entry which is preliminary data.</text>
</comment>
<feature type="non-terminal residue" evidence="2">
    <location>
        <position position="1"/>
    </location>
</feature>